<dbReference type="EMBL" id="KB366619">
    <property type="protein sequence ID" value="ELV10727.1"/>
    <property type="molecule type" value="Genomic_DNA"/>
</dbReference>
<dbReference type="CDD" id="cd03443">
    <property type="entry name" value="PaaI_thioesterase"/>
    <property type="match status" value="1"/>
</dbReference>
<dbReference type="SUPFAM" id="SSF54637">
    <property type="entry name" value="Thioesterase/thiol ester dehydrase-isomerase"/>
    <property type="match status" value="1"/>
</dbReference>
<evidence type="ECO:0000256" key="9">
    <source>
        <dbReference type="ARBA" id="ARBA00022801"/>
    </source>
</evidence>
<keyword evidence="8" id="KW-0999">Mitochondrion inner membrane</keyword>
<evidence type="ECO:0000256" key="1">
    <source>
        <dbReference type="ARBA" id="ARBA00004496"/>
    </source>
</evidence>
<dbReference type="eggNOG" id="KOG4781">
    <property type="taxonomic scope" value="Eukaryota"/>
</dbReference>
<evidence type="ECO:0000313" key="30">
    <source>
        <dbReference type="Proteomes" id="UP000011518"/>
    </source>
</evidence>
<evidence type="ECO:0000256" key="15">
    <source>
        <dbReference type="ARBA" id="ARBA00023273"/>
    </source>
</evidence>
<feature type="transmembrane region" description="Helical" evidence="27">
    <location>
        <begin position="130"/>
        <end position="151"/>
    </location>
</feature>
<evidence type="ECO:0000256" key="19">
    <source>
        <dbReference type="ARBA" id="ARBA00038848"/>
    </source>
</evidence>
<keyword evidence="30" id="KW-1185">Reference proteome</keyword>
<organism evidence="29 30">
    <name type="scientific">Tupaia chinensis</name>
    <name type="common">Chinese tree shrew</name>
    <name type="synonym">Tupaia belangeri chinensis</name>
    <dbReference type="NCBI Taxonomy" id="246437"/>
    <lineage>
        <taxon>Eukaryota</taxon>
        <taxon>Metazoa</taxon>
        <taxon>Chordata</taxon>
        <taxon>Craniata</taxon>
        <taxon>Vertebrata</taxon>
        <taxon>Euteleostomi</taxon>
        <taxon>Mammalia</taxon>
        <taxon>Eutheria</taxon>
        <taxon>Euarchontoglires</taxon>
        <taxon>Scandentia</taxon>
        <taxon>Tupaiidae</taxon>
        <taxon>Tupaia</taxon>
    </lineage>
</organism>
<evidence type="ECO:0000256" key="18">
    <source>
        <dbReference type="ARBA" id="ARBA00038456"/>
    </source>
</evidence>
<reference evidence="30" key="2">
    <citation type="journal article" date="2013" name="Nat. Commun.">
        <title>Genome of the Chinese tree shrew.</title>
        <authorList>
            <person name="Fan Y."/>
            <person name="Huang Z.Y."/>
            <person name="Cao C.C."/>
            <person name="Chen C.S."/>
            <person name="Chen Y.X."/>
            <person name="Fan D.D."/>
            <person name="He J."/>
            <person name="Hou H.L."/>
            <person name="Hu L."/>
            <person name="Hu X.T."/>
            <person name="Jiang X.T."/>
            <person name="Lai R."/>
            <person name="Lang Y.S."/>
            <person name="Liang B."/>
            <person name="Liao S.G."/>
            <person name="Mu D."/>
            <person name="Ma Y.Y."/>
            <person name="Niu Y.Y."/>
            <person name="Sun X.Q."/>
            <person name="Xia J.Q."/>
            <person name="Xiao J."/>
            <person name="Xiong Z.Q."/>
            <person name="Xu L."/>
            <person name="Yang L."/>
            <person name="Zhang Y."/>
            <person name="Zhao W."/>
            <person name="Zhao X.D."/>
            <person name="Zheng Y.T."/>
            <person name="Zhou J.M."/>
            <person name="Zhu Y.B."/>
            <person name="Zhang G.J."/>
            <person name="Wang J."/>
            <person name="Yao Y.G."/>
        </authorList>
    </citation>
    <scope>NUCLEOTIDE SEQUENCE [LARGE SCALE GENOMIC DNA]</scope>
</reference>
<proteinExistence type="inferred from homology"/>
<evidence type="ECO:0000256" key="20">
    <source>
        <dbReference type="ARBA" id="ARBA00040123"/>
    </source>
</evidence>
<keyword evidence="13" id="KW-0496">Mitochondrion</keyword>
<dbReference type="EC" id="3.1.2.2" evidence="19"/>
<dbReference type="GO" id="GO:0032587">
    <property type="term" value="C:ruffle membrane"/>
    <property type="evidence" value="ECO:0007669"/>
    <property type="project" value="UniProtKB-SubCell"/>
</dbReference>
<dbReference type="GO" id="GO:0016787">
    <property type="term" value="F:hydrolase activity"/>
    <property type="evidence" value="ECO:0007669"/>
    <property type="project" value="UniProtKB-KW"/>
</dbReference>
<evidence type="ECO:0000256" key="6">
    <source>
        <dbReference type="ARBA" id="ARBA00022490"/>
    </source>
</evidence>
<dbReference type="Proteomes" id="UP000011518">
    <property type="component" value="Unassembled WGS sequence"/>
</dbReference>
<evidence type="ECO:0000256" key="2">
    <source>
        <dbReference type="ARBA" id="ARBA00004569"/>
    </source>
</evidence>
<feature type="transmembrane region" description="Helical" evidence="27">
    <location>
        <begin position="47"/>
        <end position="73"/>
    </location>
</feature>
<keyword evidence="11" id="KW-0809">Transit peptide</keyword>
<comment type="catalytic activity">
    <reaction evidence="26">
        <text>tetradecanoyl-CoA + H2O = tetradecanoate + CoA + H(+)</text>
        <dbReference type="Rhea" id="RHEA:40119"/>
        <dbReference type="ChEBI" id="CHEBI:15377"/>
        <dbReference type="ChEBI" id="CHEBI:15378"/>
        <dbReference type="ChEBI" id="CHEBI:30807"/>
        <dbReference type="ChEBI" id="CHEBI:57287"/>
        <dbReference type="ChEBI" id="CHEBI:57385"/>
    </reaction>
    <physiologicalReaction direction="left-to-right" evidence="26">
        <dbReference type="Rhea" id="RHEA:40120"/>
    </physiologicalReaction>
</comment>
<evidence type="ECO:0000256" key="4">
    <source>
        <dbReference type="ARBA" id="ARBA00004637"/>
    </source>
</evidence>
<evidence type="ECO:0000256" key="5">
    <source>
        <dbReference type="ARBA" id="ARBA00022475"/>
    </source>
</evidence>
<evidence type="ECO:0000256" key="25">
    <source>
        <dbReference type="ARBA" id="ARBA00048074"/>
    </source>
</evidence>
<dbReference type="InterPro" id="IPR006683">
    <property type="entry name" value="Thioestr_dom"/>
</dbReference>
<keyword evidence="10" id="KW-0276">Fatty acid metabolism</keyword>
<evidence type="ECO:0000256" key="14">
    <source>
        <dbReference type="ARBA" id="ARBA00023136"/>
    </source>
</evidence>
<keyword evidence="12" id="KW-0443">Lipid metabolism</keyword>
<protein>
    <recommendedName>
        <fullName evidence="20">Acyl-coenzyme A thioesterase THEM4</fullName>
        <ecNumber evidence="19">3.1.2.2</ecNumber>
    </recommendedName>
    <alternativeName>
        <fullName evidence="21">Thioesterase superfamily member 4</fullName>
    </alternativeName>
</protein>
<comment type="catalytic activity">
    <reaction evidence="25">
        <text>dodecanoyl-CoA + H2O = dodecanoate + CoA + H(+)</text>
        <dbReference type="Rhea" id="RHEA:30135"/>
        <dbReference type="ChEBI" id="CHEBI:15377"/>
        <dbReference type="ChEBI" id="CHEBI:15378"/>
        <dbReference type="ChEBI" id="CHEBI:18262"/>
        <dbReference type="ChEBI" id="CHEBI:57287"/>
        <dbReference type="ChEBI" id="CHEBI:57375"/>
    </reaction>
    <physiologicalReaction direction="left-to-right" evidence="25">
        <dbReference type="Rhea" id="RHEA:30136"/>
    </physiologicalReaction>
</comment>
<evidence type="ECO:0000256" key="12">
    <source>
        <dbReference type="ARBA" id="ARBA00023098"/>
    </source>
</evidence>
<reference evidence="30" key="1">
    <citation type="submission" date="2012-07" db="EMBL/GenBank/DDBJ databases">
        <title>Genome of the Chinese tree shrew, a rising model animal genetically related to primates.</title>
        <authorList>
            <person name="Zhang G."/>
            <person name="Fan Y."/>
            <person name="Yao Y."/>
            <person name="Huang Z."/>
        </authorList>
    </citation>
    <scope>NUCLEOTIDE SEQUENCE [LARGE SCALE GENOMIC DNA]</scope>
</reference>
<evidence type="ECO:0000256" key="11">
    <source>
        <dbReference type="ARBA" id="ARBA00022946"/>
    </source>
</evidence>
<evidence type="ECO:0000256" key="17">
    <source>
        <dbReference type="ARBA" id="ARBA00037002"/>
    </source>
</evidence>
<comment type="similarity">
    <text evidence="18">Belongs to the THEM4/THEM5 thioesterase family.</text>
</comment>
<dbReference type="GO" id="GO:0006915">
    <property type="term" value="P:apoptotic process"/>
    <property type="evidence" value="ECO:0007669"/>
    <property type="project" value="UniProtKB-KW"/>
</dbReference>
<evidence type="ECO:0000256" key="3">
    <source>
        <dbReference type="ARBA" id="ARBA00004632"/>
    </source>
</evidence>
<dbReference type="AlphaFoldDB" id="L8Y378"/>
<keyword evidence="7" id="KW-0053">Apoptosis</keyword>
<dbReference type="STRING" id="246437.L8Y378"/>
<evidence type="ECO:0000256" key="27">
    <source>
        <dbReference type="SAM" id="Phobius"/>
    </source>
</evidence>
<sequence>MFPSLYESPVQMMGVVRSLNDWAPQLLHVRGGWRLSAIVVPWARVGFIHGGAIATMIDATVGMTALIAGGIVMTANLNINYKRPIPLCSVVVINSQLDKVEGRKYFVSCKVQSVDEKTLHSEATSKKLPGIFVCLFVFLFGFSGGLLPWFYNPHMPRNS</sequence>
<dbReference type="InParanoid" id="L8Y378"/>
<comment type="catalytic activity">
    <reaction evidence="24">
        <text>decanoyl-CoA + H2O = decanoate + CoA + H(+)</text>
        <dbReference type="Rhea" id="RHEA:40059"/>
        <dbReference type="ChEBI" id="CHEBI:15377"/>
        <dbReference type="ChEBI" id="CHEBI:15378"/>
        <dbReference type="ChEBI" id="CHEBI:27689"/>
        <dbReference type="ChEBI" id="CHEBI:57287"/>
        <dbReference type="ChEBI" id="CHEBI:61430"/>
    </reaction>
    <physiologicalReaction direction="left-to-right" evidence="24">
        <dbReference type="Rhea" id="RHEA:40060"/>
    </physiologicalReaction>
</comment>
<keyword evidence="14 27" id="KW-0472">Membrane</keyword>
<evidence type="ECO:0000256" key="26">
    <source>
        <dbReference type="ARBA" id="ARBA00048180"/>
    </source>
</evidence>
<dbReference type="PANTHER" id="PTHR12418">
    <property type="entry name" value="ACYL-COENZYME A THIOESTERASE THEM4"/>
    <property type="match status" value="1"/>
</dbReference>
<evidence type="ECO:0000256" key="13">
    <source>
        <dbReference type="ARBA" id="ARBA00023128"/>
    </source>
</evidence>
<evidence type="ECO:0000256" key="8">
    <source>
        <dbReference type="ARBA" id="ARBA00022792"/>
    </source>
</evidence>
<name>L8Y378_TUPCH</name>
<keyword evidence="27" id="KW-1133">Transmembrane helix</keyword>
<evidence type="ECO:0000256" key="7">
    <source>
        <dbReference type="ARBA" id="ARBA00022703"/>
    </source>
</evidence>
<evidence type="ECO:0000256" key="16">
    <source>
        <dbReference type="ARBA" id="ARBA00035852"/>
    </source>
</evidence>
<keyword evidence="27" id="KW-0812">Transmembrane</keyword>
<keyword evidence="15" id="KW-0966">Cell projection</keyword>
<comment type="subcellular location">
    <subcellularLocation>
        <location evidence="3">Cell projection</location>
        <location evidence="3">Ruffle membrane</location>
    </subcellularLocation>
    <subcellularLocation>
        <location evidence="1">Cytoplasm</location>
    </subcellularLocation>
    <subcellularLocation>
        <location evidence="4">Mitochondrion inner membrane</location>
        <topology evidence="4">Peripheral membrane protein</topology>
    </subcellularLocation>
    <subcellularLocation>
        <location evidence="2">Mitochondrion intermembrane space</location>
    </subcellularLocation>
</comment>
<feature type="domain" description="Thioesterase" evidence="28">
    <location>
        <begin position="46"/>
        <end position="118"/>
    </location>
</feature>
<comment type="catalytic activity">
    <reaction evidence="22">
        <text>octanoyl-CoA + H2O = octanoate + CoA + H(+)</text>
        <dbReference type="Rhea" id="RHEA:30143"/>
        <dbReference type="ChEBI" id="CHEBI:15377"/>
        <dbReference type="ChEBI" id="CHEBI:15378"/>
        <dbReference type="ChEBI" id="CHEBI:25646"/>
        <dbReference type="ChEBI" id="CHEBI:57287"/>
        <dbReference type="ChEBI" id="CHEBI:57386"/>
    </reaction>
    <physiologicalReaction direction="left-to-right" evidence="22">
        <dbReference type="Rhea" id="RHEA:30144"/>
    </physiologicalReaction>
</comment>
<dbReference type="InterPro" id="IPR029069">
    <property type="entry name" value="HotDog_dom_sf"/>
</dbReference>
<comment type="catalytic activity">
    <reaction evidence="23">
        <text>hexadecanoyl-CoA + H2O = hexadecanoate + CoA + H(+)</text>
        <dbReference type="Rhea" id="RHEA:16645"/>
        <dbReference type="ChEBI" id="CHEBI:7896"/>
        <dbReference type="ChEBI" id="CHEBI:15377"/>
        <dbReference type="ChEBI" id="CHEBI:15378"/>
        <dbReference type="ChEBI" id="CHEBI:57287"/>
        <dbReference type="ChEBI" id="CHEBI:57379"/>
        <dbReference type="EC" id="3.1.2.2"/>
    </reaction>
    <physiologicalReaction direction="left-to-right" evidence="23">
        <dbReference type="Rhea" id="RHEA:16646"/>
    </physiologicalReaction>
</comment>
<accession>L8Y378</accession>
<dbReference type="Pfam" id="PF03061">
    <property type="entry name" value="4HBT"/>
    <property type="match status" value="1"/>
</dbReference>
<dbReference type="GO" id="GO:0006631">
    <property type="term" value="P:fatty acid metabolic process"/>
    <property type="evidence" value="ECO:0007669"/>
    <property type="project" value="UniProtKB-KW"/>
</dbReference>
<evidence type="ECO:0000256" key="10">
    <source>
        <dbReference type="ARBA" id="ARBA00022832"/>
    </source>
</evidence>
<evidence type="ECO:0000256" key="23">
    <source>
        <dbReference type="ARBA" id="ARBA00047734"/>
    </source>
</evidence>
<dbReference type="Gene3D" id="3.10.129.10">
    <property type="entry name" value="Hotdog Thioesterase"/>
    <property type="match status" value="1"/>
</dbReference>
<dbReference type="InterPro" id="IPR052365">
    <property type="entry name" value="THEM4/THEM5_acyl-CoA_thioest"/>
</dbReference>
<evidence type="ECO:0000313" key="29">
    <source>
        <dbReference type="EMBL" id="ELV10727.1"/>
    </source>
</evidence>
<comment type="catalytic activity">
    <reaction evidence="17">
        <text>(9Z)-octadecenoyl-CoA + H2O = (9Z)-octadecenoate + CoA + H(+)</text>
        <dbReference type="Rhea" id="RHEA:40139"/>
        <dbReference type="ChEBI" id="CHEBI:15377"/>
        <dbReference type="ChEBI" id="CHEBI:15378"/>
        <dbReference type="ChEBI" id="CHEBI:30823"/>
        <dbReference type="ChEBI" id="CHEBI:57287"/>
        <dbReference type="ChEBI" id="CHEBI:57387"/>
    </reaction>
    <physiologicalReaction direction="left-to-right" evidence="17">
        <dbReference type="Rhea" id="RHEA:40140"/>
    </physiologicalReaction>
</comment>
<dbReference type="GO" id="GO:0005758">
    <property type="term" value="C:mitochondrial intermembrane space"/>
    <property type="evidence" value="ECO:0007669"/>
    <property type="project" value="UniProtKB-SubCell"/>
</dbReference>
<comment type="catalytic activity">
    <reaction evidence="16">
        <text>(5Z,8Z,11Z,14Z)-eicosatetraenoyl-CoA + H2O = (5Z,8Z,11Z,14Z)-eicosatetraenoate + CoA + H(+)</text>
        <dbReference type="Rhea" id="RHEA:40151"/>
        <dbReference type="ChEBI" id="CHEBI:15377"/>
        <dbReference type="ChEBI" id="CHEBI:15378"/>
        <dbReference type="ChEBI" id="CHEBI:32395"/>
        <dbReference type="ChEBI" id="CHEBI:57287"/>
        <dbReference type="ChEBI" id="CHEBI:57368"/>
    </reaction>
    <physiologicalReaction direction="left-to-right" evidence="16">
        <dbReference type="Rhea" id="RHEA:40152"/>
    </physiologicalReaction>
</comment>
<keyword evidence="5" id="KW-1003">Cell membrane</keyword>
<evidence type="ECO:0000256" key="22">
    <source>
        <dbReference type="ARBA" id="ARBA00047588"/>
    </source>
</evidence>
<evidence type="ECO:0000256" key="24">
    <source>
        <dbReference type="ARBA" id="ARBA00047969"/>
    </source>
</evidence>
<gene>
    <name evidence="29" type="ORF">TREES_T100021269</name>
</gene>
<dbReference type="PANTHER" id="PTHR12418:SF19">
    <property type="entry name" value="ACYL-COENZYME A THIOESTERASE THEM4"/>
    <property type="match status" value="1"/>
</dbReference>
<keyword evidence="9" id="KW-0378">Hydrolase</keyword>
<dbReference type="GO" id="GO:0005743">
    <property type="term" value="C:mitochondrial inner membrane"/>
    <property type="evidence" value="ECO:0007669"/>
    <property type="project" value="UniProtKB-SubCell"/>
</dbReference>
<keyword evidence="6" id="KW-0963">Cytoplasm</keyword>
<evidence type="ECO:0000256" key="21">
    <source>
        <dbReference type="ARBA" id="ARBA00043210"/>
    </source>
</evidence>
<evidence type="ECO:0000259" key="28">
    <source>
        <dbReference type="Pfam" id="PF03061"/>
    </source>
</evidence>